<feature type="transmembrane region" description="Helical" evidence="1">
    <location>
        <begin position="152"/>
        <end position="168"/>
    </location>
</feature>
<comment type="caution">
    <text evidence="2">The sequence shown here is derived from an EMBL/GenBank/DDBJ whole genome shotgun (WGS) entry which is preliminary data.</text>
</comment>
<sequence>YGKRMEIPHELFYLSAILFAVLVVVSFYRAYREKERFNYIVGGLCLLGLVWSILFALDQVPLAGLFWLVAMIISVVMWPELVAFQDRQMGEVDIESPLRVGEFFSNTYSGWLKLAYRHGLGMTVIIYFLFFEVIIGGMLLVLNLFYDLPSRFILFILTQGIFPVIFLYRQIKRALNTVHPPSGSLTEK</sequence>
<feature type="non-terminal residue" evidence="2">
    <location>
        <position position="1"/>
    </location>
</feature>
<evidence type="ECO:0000256" key="1">
    <source>
        <dbReference type="SAM" id="Phobius"/>
    </source>
</evidence>
<feature type="transmembrane region" description="Helical" evidence="1">
    <location>
        <begin position="124"/>
        <end position="146"/>
    </location>
</feature>
<feature type="transmembrane region" description="Helical" evidence="1">
    <location>
        <begin position="63"/>
        <end position="84"/>
    </location>
</feature>
<reference evidence="2" key="1">
    <citation type="journal article" date="2014" name="Front. Microbiol.">
        <title>High frequency of phylogenetically diverse reductive dehalogenase-homologous genes in deep subseafloor sedimentary metagenomes.</title>
        <authorList>
            <person name="Kawai M."/>
            <person name="Futagami T."/>
            <person name="Toyoda A."/>
            <person name="Takaki Y."/>
            <person name="Nishi S."/>
            <person name="Hori S."/>
            <person name="Arai W."/>
            <person name="Tsubouchi T."/>
            <person name="Morono Y."/>
            <person name="Uchiyama I."/>
            <person name="Ito T."/>
            <person name="Fujiyama A."/>
            <person name="Inagaki F."/>
            <person name="Takami H."/>
        </authorList>
    </citation>
    <scope>NUCLEOTIDE SEQUENCE</scope>
    <source>
        <strain evidence="2">Expedition CK06-06</strain>
    </source>
</reference>
<protein>
    <recommendedName>
        <fullName evidence="3">Intracellular septation protein A</fullName>
    </recommendedName>
</protein>
<gene>
    <name evidence="2" type="ORF">S01H1_61050</name>
</gene>
<evidence type="ECO:0000313" key="2">
    <source>
        <dbReference type="EMBL" id="GAG31013.1"/>
    </source>
</evidence>
<evidence type="ECO:0008006" key="3">
    <source>
        <dbReference type="Google" id="ProtNLM"/>
    </source>
</evidence>
<keyword evidence="1" id="KW-0472">Membrane</keyword>
<keyword evidence="1" id="KW-1133">Transmembrane helix</keyword>
<keyword evidence="1" id="KW-0812">Transmembrane</keyword>
<proteinExistence type="predicted"/>
<accession>X0X320</accession>
<feature type="transmembrane region" description="Helical" evidence="1">
    <location>
        <begin position="12"/>
        <end position="30"/>
    </location>
</feature>
<organism evidence="2">
    <name type="scientific">marine sediment metagenome</name>
    <dbReference type="NCBI Taxonomy" id="412755"/>
    <lineage>
        <taxon>unclassified sequences</taxon>
        <taxon>metagenomes</taxon>
        <taxon>ecological metagenomes</taxon>
    </lineage>
</organism>
<dbReference type="EMBL" id="BARS01040008">
    <property type="protein sequence ID" value="GAG31013.1"/>
    <property type="molecule type" value="Genomic_DNA"/>
</dbReference>
<feature type="transmembrane region" description="Helical" evidence="1">
    <location>
        <begin position="37"/>
        <end position="57"/>
    </location>
</feature>
<dbReference type="AlphaFoldDB" id="X0X320"/>
<name>X0X320_9ZZZZ</name>